<evidence type="ECO:0000313" key="3">
    <source>
        <dbReference type="EMBL" id="KKO18269.1"/>
    </source>
</evidence>
<gene>
    <name evidence="3" type="ORF">BROFUL_02996</name>
</gene>
<dbReference type="SUPFAM" id="SSF48452">
    <property type="entry name" value="TPR-like"/>
    <property type="match status" value="1"/>
</dbReference>
<feature type="region of interest" description="Disordered" evidence="1">
    <location>
        <begin position="108"/>
        <end position="132"/>
    </location>
</feature>
<evidence type="ECO:0008006" key="5">
    <source>
        <dbReference type="Google" id="ProtNLM"/>
    </source>
</evidence>
<dbReference type="Pfam" id="PF13174">
    <property type="entry name" value="TPR_6"/>
    <property type="match status" value="2"/>
</dbReference>
<dbReference type="InterPro" id="IPR019734">
    <property type="entry name" value="TPR_rpt"/>
</dbReference>
<evidence type="ECO:0000256" key="2">
    <source>
        <dbReference type="SAM" id="Phobius"/>
    </source>
</evidence>
<sequence length="290" mass="33127">MSDSLQQDESHVAMEIHQPSTEVLADTNKKSENEKIAIPFFVVSRIALVFRRYGISIALNIFIIGIVCFLFLMQKYWMNYGNKDIGSIVEEKVIETMKKNISLDNTRINASNENEQAGRSLGNNKGEDASASMNSLDDMHIDRSKYIIEANRFYEQGCYENAAVFYEAGLNNSMPFLNEDFIMYRLGDCYLLSKRYEDALKVFHALTSDYINSTYQFKSRLKIGECYAKIGEFKKARKSLYTILALEGKCSSADDKLTVADSYFKIADYYMEEAKRFLNINTVGTSSTNQ</sequence>
<reference evidence="3 4" key="1">
    <citation type="journal article" date="2013" name="BMC Microbiol.">
        <title>Identification of the type II cytochrome c maturation pathway in anammox bacteria by comparative genomics.</title>
        <authorList>
            <person name="Ferousi C."/>
            <person name="Speth D.R."/>
            <person name="Reimann J."/>
            <person name="Op den Camp H.J."/>
            <person name="Allen J.W."/>
            <person name="Keltjens J.T."/>
            <person name="Jetten M.S."/>
        </authorList>
    </citation>
    <scope>NUCLEOTIDE SEQUENCE [LARGE SCALE GENOMIC DNA]</scope>
    <source>
        <strain evidence="3">RU1</strain>
    </source>
</reference>
<name>A0A0M2UUV4_9BACT</name>
<protein>
    <recommendedName>
        <fullName evidence="5">Tetratricopeptide repeat protein</fullName>
    </recommendedName>
</protein>
<proteinExistence type="predicted"/>
<dbReference type="InterPro" id="IPR011990">
    <property type="entry name" value="TPR-like_helical_dom_sf"/>
</dbReference>
<accession>A0A0M2UUV4</accession>
<organism evidence="3 4">
    <name type="scientific">Candidatus Brocadia fulgida</name>
    <dbReference type="NCBI Taxonomy" id="380242"/>
    <lineage>
        <taxon>Bacteria</taxon>
        <taxon>Pseudomonadati</taxon>
        <taxon>Planctomycetota</taxon>
        <taxon>Candidatus Brocadiia</taxon>
        <taxon>Candidatus Brocadiales</taxon>
        <taxon>Candidatus Brocadiaceae</taxon>
        <taxon>Candidatus Brocadia</taxon>
    </lineage>
</organism>
<keyword evidence="2" id="KW-0472">Membrane</keyword>
<dbReference type="EMBL" id="LAQJ01000282">
    <property type="protein sequence ID" value="KKO18269.1"/>
    <property type="molecule type" value="Genomic_DNA"/>
</dbReference>
<comment type="caution">
    <text evidence="3">The sequence shown here is derived from an EMBL/GenBank/DDBJ whole genome shotgun (WGS) entry which is preliminary data.</text>
</comment>
<dbReference type="Gene3D" id="1.25.40.10">
    <property type="entry name" value="Tetratricopeptide repeat domain"/>
    <property type="match status" value="1"/>
</dbReference>
<feature type="compositionally biased region" description="Polar residues" evidence="1">
    <location>
        <begin position="108"/>
        <end position="123"/>
    </location>
</feature>
<dbReference type="Proteomes" id="UP000034954">
    <property type="component" value="Unassembled WGS sequence"/>
</dbReference>
<evidence type="ECO:0000256" key="1">
    <source>
        <dbReference type="SAM" id="MobiDB-lite"/>
    </source>
</evidence>
<keyword evidence="4" id="KW-1185">Reference proteome</keyword>
<evidence type="ECO:0000313" key="4">
    <source>
        <dbReference type="Proteomes" id="UP000034954"/>
    </source>
</evidence>
<feature type="transmembrane region" description="Helical" evidence="2">
    <location>
        <begin position="53"/>
        <end position="73"/>
    </location>
</feature>
<keyword evidence="2" id="KW-1133">Transmembrane helix</keyword>
<keyword evidence="2" id="KW-0812">Transmembrane</keyword>
<dbReference type="AlphaFoldDB" id="A0A0M2UUV4"/>